<evidence type="ECO:0000313" key="11">
    <source>
        <dbReference type="EMBL" id="AXC50097.1"/>
    </source>
</evidence>
<dbReference type="GO" id="GO:0005886">
    <property type="term" value="C:plasma membrane"/>
    <property type="evidence" value="ECO:0007669"/>
    <property type="project" value="UniProtKB-SubCell"/>
</dbReference>
<feature type="transmembrane region" description="Helical" evidence="9">
    <location>
        <begin position="355"/>
        <end position="375"/>
    </location>
</feature>
<evidence type="ECO:0000256" key="1">
    <source>
        <dbReference type="ARBA" id="ARBA00004651"/>
    </source>
</evidence>
<evidence type="ECO:0000256" key="6">
    <source>
        <dbReference type="ARBA" id="ARBA00022989"/>
    </source>
</evidence>
<dbReference type="PRINTS" id="PR01036">
    <property type="entry name" value="TCRTETB"/>
</dbReference>
<dbReference type="InterPro" id="IPR005829">
    <property type="entry name" value="Sugar_transporter_CS"/>
</dbReference>
<keyword evidence="3" id="KW-0813">Transport</keyword>
<feature type="transmembrane region" description="Helical" evidence="9">
    <location>
        <begin position="318"/>
        <end position="343"/>
    </location>
</feature>
<reference evidence="12" key="1">
    <citation type="submission" date="2018-07" db="EMBL/GenBank/DDBJ databases">
        <title>Genome sequencing of Paracoccus sp. SC2-6.</title>
        <authorList>
            <person name="Heo J."/>
            <person name="Kim S.-J."/>
            <person name="Kwon S.-W."/>
        </authorList>
    </citation>
    <scope>NUCLEOTIDE SEQUENCE [LARGE SCALE GENOMIC DNA]</scope>
    <source>
        <strain evidence="12">SC2-6</strain>
    </source>
</reference>
<keyword evidence="6 9" id="KW-1133">Transmembrane helix</keyword>
<name>A0A344PL42_9RHOB</name>
<evidence type="ECO:0000256" key="8">
    <source>
        <dbReference type="SAM" id="MobiDB-lite"/>
    </source>
</evidence>
<feature type="transmembrane region" description="Helical" evidence="9">
    <location>
        <begin position="252"/>
        <end position="273"/>
    </location>
</feature>
<dbReference type="Gene3D" id="1.20.1250.20">
    <property type="entry name" value="MFS general substrate transporter like domains"/>
    <property type="match status" value="1"/>
</dbReference>
<organism evidence="11 12">
    <name type="scientific">Paracoccus suum</name>
    <dbReference type="NCBI Taxonomy" id="2259340"/>
    <lineage>
        <taxon>Bacteria</taxon>
        <taxon>Pseudomonadati</taxon>
        <taxon>Pseudomonadota</taxon>
        <taxon>Alphaproteobacteria</taxon>
        <taxon>Rhodobacterales</taxon>
        <taxon>Paracoccaceae</taxon>
        <taxon>Paracoccus</taxon>
    </lineage>
</organism>
<dbReference type="Gene3D" id="1.20.1720.10">
    <property type="entry name" value="Multidrug resistance protein D"/>
    <property type="match status" value="1"/>
</dbReference>
<feature type="domain" description="Major facilitator superfamily (MFS) profile" evidence="10">
    <location>
        <begin position="37"/>
        <end position="520"/>
    </location>
</feature>
<evidence type="ECO:0000256" key="4">
    <source>
        <dbReference type="ARBA" id="ARBA00022475"/>
    </source>
</evidence>
<dbReference type="AlphaFoldDB" id="A0A344PL42"/>
<dbReference type="InterPro" id="IPR020846">
    <property type="entry name" value="MFS_dom"/>
</dbReference>
<feature type="transmembrane region" description="Helical" evidence="9">
    <location>
        <begin position="36"/>
        <end position="55"/>
    </location>
</feature>
<keyword evidence="7 9" id="KW-0472">Membrane</keyword>
<feature type="transmembrane region" description="Helical" evidence="9">
    <location>
        <begin position="102"/>
        <end position="122"/>
    </location>
</feature>
<feature type="compositionally biased region" description="Low complexity" evidence="8">
    <location>
        <begin position="1"/>
        <end position="20"/>
    </location>
</feature>
<feature type="transmembrane region" description="Helical" evidence="9">
    <location>
        <begin position="128"/>
        <end position="150"/>
    </location>
</feature>
<comment type="subcellular location">
    <subcellularLocation>
        <location evidence="1">Cell membrane</location>
        <topology evidence="1">Multi-pass membrane protein</topology>
    </subcellularLocation>
</comment>
<proteinExistence type="inferred from homology"/>
<keyword evidence="5 9" id="KW-0812">Transmembrane</keyword>
<dbReference type="CDD" id="cd17503">
    <property type="entry name" value="MFS_LmrB_MDR_like"/>
    <property type="match status" value="1"/>
</dbReference>
<feature type="transmembrane region" description="Helical" evidence="9">
    <location>
        <begin position="162"/>
        <end position="183"/>
    </location>
</feature>
<keyword evidence="4" id="KW-1003">Cell membrane</keyword>
<protein>
    <submittedName>
        <fullName evidence="11">MFS transporter</fullName>
    </submittedName>
</protein>
<dbReference type="InterPro" id="IPR011701">
    <property type="entry name" value="MFS"/>
</dbReference>
<dbReference type="GO" id="GO:0022857">
    <property type="term" value="F:transmembrane transporter activity"/>
    <property type="evidence" value="ECO:0007669"/>
    <property type="project" value="InterPro"/>
</dbReference>
<feature type="transmembrane region" description="Helical" evidence="9">
    <location>
        <begin position="189"/>
        <end position="211"/>
    </location>
</feature>
<feature type="transmembrane region" description="Helical" evidence="9">
    <location>
        <begin position="75"/>
        <end position="95"/>
    </location>
</feature>
<dbReference type="Pfam" id="PF07690">
    <property type="entry name" value="MFS_1"/>
    <property type="match status" value="1"/>
</dbReference>
<dbReference type="KEGG" id="pars:DRW48_10665"/>
<keyword evidence="12" id="KW-1185">Reference proteome</keyword>
<feature type="region of interest" description="Disordered" evidence="8">
    <location>
        <begin position="1"/>
        <end position="25"/>
    </location>
</feature>
<dbReference type="NCBIfam" id="TIGR00711">
    <property type="entry name" value="efflux_EmrB"/>
    <property type="match status" value="1"/>
</dbReference>
<sequence>MSRAPAMAGAAPSGAATASPRPQPGRASIEVNNKGLITISIMLATVMQVLDTTIANVALPSMQADLGASADTINWVLTSYIVAAAIMTPMTGWLADRIGRKRLFLVSVAGFVVASLACGLAWNLNSMVAFRLLQGVFGAAIVPLSQTFMLDINPPEKQGQAMALWGAGIMVGPIIGPTLGGWLTESFDWRWVFLINLPVGIAAFLGCLATLPEKATVRRYFDLIGFAFIALGVGSLQLMLDRGGEVDWFNSTEVWIELGLAITGFWVAIVHIATAQKPFLEPRMFRDRNFSTGLVLIFVIGVVLLASMALLPPMLSRIYGYPVITTGLVMAPRGVGTMFSMILVGRLVQIVDPRALIVTGLLLTSWSLYLMTGFSPDMSNRLIIESGIIQGIGLGLVFVPLSTVAFATIEPRLRADATALFSLVRNIGSSIGISVVSFLLTRNVQVNHVELSALIVPTAPEVQSMLPVAGRLPGGSALAVLDGMINVQALMISYLNNFLAMMWVTLAALPLVFLLRRPKRGGGPAAAAHMD</sequence>
<evidence type="ECO:0000256" key="5">
    <source>
        <dbReference type="ARBA" id="ARBA00022692"/>
    </source>
</evidence>
<accession>A0A344PL42</accession>
<evidence type="ECO:0000256" key="2">
    <source>
        <dbReference type="ARBA" id="ARBA00008537"/>
    </source>
</evidence>
<dbReference type="InterPro" id="IPR004638">
    <property type="entry name" value="EmrB-like"/>
</dbReference>
<evidence type="ECO:0000259" key="10">
    <source>
        <dbReference type="PROSITE" id="PS50850"/>
    </source>
</evidence>
<evidence type="ECO:0000256" key="7">
    <source>
        <dbReference type="ARBA" id="ARBA00023136"/>
    </source>
</evidence>
<dbReference type="PROSITE" id="PS00216">
    <property type="entry name" value="SUGAR_TRANSPORT_1"/>
    <property type="match status" value="1"/>
</dbReference>
<comment type="similarity">
    <text evidence="2">Belongs to the major facilitator superfamily. EmrB family.</text>
</comment>
<evidence type="ECO:0000256" key="3">
    <source>
        <dbReference type="ARBA" id="ARBA00022448"/>
    </source>
</evidence>
<feature type="transmembrane region" description="Helical" evidence="9">
    <location>
        <begin position="294"/>
        <end position="312"/>
    </location>
</feature>
<dbReference type="PANTHER" id="PTHR42718:SF9">
    <property type="entry name" value="MAJOR FACILITATOR SUPERFAMILY MULTIDRUG TRANSPORTER MFSC"/>
    <property type="match status" value="1"/>
</dbReference>
<gene>
    <name evidence="11" type="ORF">DRW48_10665</name>
</gene>
<dbReference type="Proteomes" id="UP000252023">
    <property type="component" value="Chromosome"/>
</dbReference>
<feature type="transmembrane region" description="Helical" evidence="9">
    <location>
        <begin position="223"/>
        <end position="240"/>
    </location>
</feature>
<dbReference type="InterPro" id="IPR036259">
    <property type="entry name" value="MFS_trans_sf"/>
</dbReference>
<feature type="transmembrane region" description="Helical" evidence="9">
    <location>
        <begin position="494"/>
        <end position="515"/>
    </location>
</feature>
<evidence type="ECO:0000256" key="9">
    <source>
        <dbReference type="SAM" id="Phobius"/>
    </source>
</evidence>
<dbReference type="PANTHER" id="PTHR42718">
    <property type="entry name" value="MAJOR FACILITATOR SUPERFAMILY MULTIDRUG TRANSPORTER MFSC"/>
    <property type="match status" value="1"/>
</dbReference>
<evidence type="ECO:0000313" key="12">
    <source>
        <dbReference type="Proteomes" id="UP000252023"/>
    </source>
</evidence>
<feature type="transmembrane region" description="Helical" evidence="9">
    <location>
        <begin position="387"/>
        <end position="407"/>
    </location>
</feature>
<dbReference type="EMBL" id="CP030918">
    <property type="protein sequence ID" value="AXC50097.1"/>
    <property type="molecule type" value="Genomic_DNA"/>
</dbReference>
<dbReference type="PROSITE" id="PS50850">
    <property type="entry name" value="MFS"/>
    <property type="match status" value="1"/>
</dbReference>
<dbReference type="SUPFAM" id="SSF103473">
    <property type="entry name" value="MFS general substrate transporter"/>
    <property type="match status" value="1"/>
</dbReference>
<dbReference type="OrthoDB" id="9812221at2"/>